<organism evidence="1 2">
    <name type="scientific">Steinernema hermaphroditum</name>
    <dbReference type="NCBI Taxonomy" id="289476"/>
    <lineage>
        <taxon>Eukaryota</taxon>
        <taxon>Metazoa</taxon>
        <taxon>Ecdysozoa</taxon>
        <taxon>Nematoda</taxon>
        <taxon>Chromadorea</taxon>
        <taxon>Rhabditida</taxon>
        <taxon>Tylenchina</taxon>
        <taxon>Panagrolaimomorpha</taxon>
        <taxon>Strongyloidoidea</taxon>
        <taxon>Steinernematidae</taxon>
        <taxon>Steinernema</taxon>
    </lineage>
</organism>
<evidence type="ECO:0000313" key="2">
    <source>
        <dbReference type="Proteomes" id="UP001175271"/>
    </source>
</evidence>
<keyword evidence="2" id="KW-1185">Reference proteome</keyword>
<reference evidence="1" key="1">
    <citation type="submission" date="2023-06" db="EMBL/GenBank/DDBJ databases">
        <title>Genomic analysis of the entomopathogenic nematode Steinernema hermaphroditum.</title>
        <authorList>
            <person name="Schwarz E.M."/>
            <person name="Heppert J.K."/>
            <person name="Baniya A."/>
            <person name="Schwartz H.T."/>
            <person name="Tan C.-H."/>
            <person name="Antoshechkin I."/>
            <person name="Sternberg P.W."/>
            <person name="Goodrich-Blair H."/>
            <person name="Dillman A.R."/>
        </authorList>
    </citation>
    <scope>NUCLEOTIDE SEQUENCE</scope>
    <source>
        <strain evidence="1">PS9179</strain>
        <tissue evidence="1">Whole animal</tissue>
    </source>
</reference>
<accession>A0AA39I2X0</accession>
<gene>
    <name evidence="1" type="ORF">QR680_011929</name>
</gene>
<dbReference type="AlphaFoldDB" id="A0AA39I2X0"/>
<proteinExistence type="predicted"/>
<protein>
    <submittedName>
        <fullName evidence="1">Uncharacterized protein</fullName>
    </submittedName>
</protein>
<comment type="caution">
    <text evidence="1">The sequence shown here is derived from an EMBL/GenBank/DDBJ whole genome shotgun (WGS) entry which is preliminary data.</text>
</comment>
<evidence type="ECO:0000313" key="1">
    <source>
        <dbReference type="EMBL" id="KAK0415404.1"/>
    </source>
</evidence>
<sequence length="203" mass="23526">MKRNEEVLDTIRENHWKRFLKPIFARNRPQNQILTQSSNNELHSYSTTFDYGTLPNTNHSNISKKTASKRTVSQTEKHLKRLWNADTNDLLLRFEACVHLSSEDEQKLKVAEFLDDCVERGVLHRCYARMLLRSIRKLKEEESAEGLKPSKKKTSVFPVKKIPMKVSQKNNYVCVKAPFKKASSSTAFVKTPPKQMTLSDDEL</sequence>
<dbReference type="EMBL" id="JAUCMV010000002">
    <property type="protein sequence ID" value="KAK0415404.1"/>
    <property type="molecule type" value="Genomic_DNA"/>
</dbReference>
<dbReference type="Proteomes" id="UP001175271">
    <property type="component" value="Unassembled WGS sequence"/>
</dbReference>
<name>A0AA39I2X0_9BILA</name>